<dbReference type="CDD" id="cd00302">
    <property type="entry name" value="cytochrome_P450"/>
    <property type="match status" value="1"/>
</dbReference>
<evidence type="ECO:0000313" key="10">
    <source>
        <dbReference type="EMBL" id="CEM49524.1"/>
    </source>
</evidence>
<dbReference type="GO" id="GO:0016705">
    <property type="term" value="F:oxidoreductase activity, acting on paired donors, with incorporation or reduction of molecular oxygen"/>
    <property type="evidence" value="ECO:0007669"/>
    <property type="project" value="InterPro"/>
</dbReference>
<evidence type="ECO:0000256" key="1">
    <source>
        <dbReference type="ARBA" id="ARBA00010617"/>
    </source>
</evidence>
<dbReference type="PROSITE" id="PS00086">
    <property type="entry name" value="CYTOCHROME_P450"/>
    <property type="match status" value="1"/>
</dbReference>
<evidence type="ECO:0000256" key="4">
    <source>
        <dbReference type="ARBA" id="ARBA00023002"/>
    </source>
</evidence>
<dbReference type="InterPro" id="IPR017972">
    <property type="entry name" value="Cyt_P450_CS"/>
</dbReference>
<evidence type="ECO:0000256" key="3">
    <source>
        <dbReference type="ARBA" id="ARBA00022723"/>
    </source>
</evidence>
<evidence type="ECO:0000256" key="8">
    <source>
        <dbReference type="RuleBase" id="RU000461"/>
    </source>
</evidence>
<dbReference type="AlphaFoldDB" id="A0A0G4HYB7"/>
<accession>A0A0G4HYB7</accession>
<evidence type="ECO:0000256" key="2">
    <source>
        <dbReference type="ARBA" id="ARBA00022617"/>
    </source>
</evidence>
<keyword evidence="6 8" id="KW-0503">Monooxygenase</keyword>
<dbReference type="InterPro" id="IPR002403">
    <property type="entry name" value="Cyt_P450_E_grp-IV"/>
</dbReference>
<dbReference type="Gene3D" id="1.10.630.10">
    <property type="entry name" value="Cytochrome P450"/>
    <property type="match status" value="1"/>
</dbReference>
<feature type="compositionally biased region" description="Basic and acidic residues" evidence="9">
    <location>
        <begin position="471"/>
        <end position="481"/>
    </location>
</feature>
<dbReference type="InterPro" id="IPR001128">
    <property type="entry name" value="Cyt_P450"/>
</dbReference>
<evidence type="ECO:0000256" key="6">
    <source>
        <dbReference type="ARBA" id="ARBA00023033"/>
    </source>
</evidence>
<proteinExistence type="inferred from homology"/>
<dbReference type="Pfam" id="PF00067">
    <property type="entry name" value="p450"/>
    <property type="match status" value="3"/>
</dbReference>
<dbReference type="GO" id="GO:0005506">
    <property type="term" value="F:iron ion binding"/>
    <property type="evidence" value="ECO:0007669"/>
    <property type="project" value="InterPro"/>
</dbReference>
<feature type="compositionally biased region" description="Basic and acidic residues" evidence="9">
    <location>
        <begin position="489"/>
        <end position="523"/>
    </location>
</feature>
<feature type="compositionally biased region" description="Polar residues" evidence="9">
    <location>
        <begin position="188"/>
        <end position="203"/>
    </location>
</feature>
<sequence>MSVFSLILPHELYSLESVISSWPCILVTGLCICFLSLILHYRLSFRNGGIPVLRLTGPNNLLNVKSTTELLEKVKEASIEQGGIVALELPFGLKSFVCVSSPELVQQVLVPHNAHFTKAHAFGVLETFRRTSLRNGQQEAWQVVHQIAGSLLKRGRNEFQLEFDSLFEQFLHEEIDQTEVETADEAASLSTSPTAHSPVSPSDKSPESIFVERTRTQMTDFALQFRVFYWKVVLLMVVGTPESYETATETERKEVVAAFRDLPGLYSKAWQATIDQIDDPRALGKTANREESHDLPKSLSLSTEDAAEVVLEFLFTGAASVSTTFLWTLWHLSQSKEAQEVVRADCEKGLGGSKERAVGLDETSRLVWVEAALRETLRMYPPIHVGRKVREDHELSVNLKVPNEGGGRKGVQEVRKVYALRKGADLFTNPWFVHRNSEIWQNPDLWDPCRFVPEDRKGDVVRVFGVEGDRRKNGEGYEGKRTSPCVAGESERDSKGESGKPDAADAESDERMKMRKSARERTQGDSRYFPFSLGKRGCPGYTLALPLLKSMLARLLLRFDVRPSSCPSSSSSLLGGEGAVVKGEGQLGAAVDINRGPVCLPSLMLPLTPSGLFLEFVRR</sequence>
<evidence type="ECO:0000256" key="7">
    <source>
        <dbReference type="PIRSR" id="PIRSR602403-1"/>
    </source>
</evidence>
<gene>
    <name evidence="10" type="ORF">Cvel_9452</name>
</gene>
<reference evidence="10" key="1">
    <citation type="submission" date="2014-11" db="EMBL/GenBank/DDBJ databases">
        <authorList>
            <person name="Otto D Thomas"/>
            <person name="Naeem Raeece"/>
        </authorList>
    </citation>
    <scope>NUCLEOTIDE SEQUENCE</scope>
</reference>
<dbReference type="PANTHER" id="PTHR24291:SF50">
    <property type="entry name" value="BIFUNCTIONAL ALBAFLAVENONE MONOOXYGENASE_TERPENE SYNTHASE"/>
    <property type="match status" value="1"/>
</dbReference>
<dbReference type="InterPro" id="IPR036396">
    <property type="entry name" value="Cyt_P450_sf"/>
</dbReference>
<name>A0A0G4HYB7_9ALVE</name>
<feature type="region of interest" description="Disordered" evidence="9">
    <location>
        <begin position="471"/>
        <end position="523"/>
    </location>
</feature>
<dbReference type="PANTHER" id="PTHR24291">
    <property type="entry name" value="CYTOCHROME P450 FAMILY 4"/>
    <property type="match status" value="1"/>
</dbReference>
<keyword evidence="4 8" id="KW-0560">Oxidoreductase</keyword>
<comment type="cofactor">
    <cofactor evidence="7">
        <name>heme</name>
        <dbReference type="ChEBI" id="CHEBI:30413"/>
    </cofactor>
</comment>
<keyword evidence="2 7" id="KW-0349">Heme</keyword>
<keyword evidence="3 7" id="KW-0479">Metal-binding</keyword>
<dbReference type="PhylomeDB" id="A0A0G4HYB7"/>
<dbReference type="VEuPathDB" id="CryptoDB:Cvel_9452"/>
<protein>
    <recommendedName>
        <fullName evidence="11">Cytochrome P450</fullName>
    </recommendedName>
</protein>
<comment type="similarity">
    <text evidence="1 8">Belongs to the cytochrome P450 family.</text>
</comment>
<dbReference type="GO" id="GO:0004497">
    <property type="term" value="F:monooxygenase activity"/>
    <property type="evidence" value="ECO:0007669"/>
    <property type="project" value="UniProtKB-KW"/>
</dbReference>
<dbReference type="InterPro" id="IPR050196">
    <property type="entry name" value="Cytochrome_P450_Monoox"/>
</dbReference>
<feature type="region of interest" description="Disordered" evidence="9">
    <location>
        <begin position="181"/>
        <end position="206"/>
    </location>
</feature>
<evidence type="ECO:0008006" key="11">
    <source>
        <dbReference type="Google" id="ProtNLM"/>
    </source>
</evidence>
<dbReference type="EMBL" id="CDMZ01004364">
    <property type="protein sequence ID" value="CEM49524.1"/>
    <property type="molecule type" value="Genomic_DNA"/>
</dbReference>
<evidence type="ECO:0000256" key="5">
    <source>
        <dbReference type="ARBA" id="ARBA00023004"/>
    </source>
</evidence>
<evidence type="ECO:0000256" key="9">
    <source>
        <dbReference type="SAM" id="MobiDB-lite"/>
    </source>
</evidence>
<dbReference type="PRINTS" id="PR00465">
    <property type="entry name" value="EP450IV"/>
</dbReference>
<feature type="binding site" description="axial binding residue" evidence="7">
    <location>
        <position position="538"/>
    </location>
    <ligand>
        <name>heme</name>
        <dbReference type="ChEBI" id="CHEBI:30413"/>
    </ligand>
    <ligandPart>
        <name>Fe</name>
        <dbReference type="ChEBI" id="CHEBI:18248"/>
    </ligandPart>
</feature>
<organism evidence="10">
    <name type="scientific">Chromera velia CCMP2878</name>
    <dbReference type="NCBI Taxonomy" id="1169474"/>
    <lineage>
        <taxon>Eukaryota</taxon>
        <taxon>Sar</taxon>
        <taxon>Alveolata</taxon>
        <taxon>Colpodellida</taxon>
        <taxon>Chromeraceae</taxon>
        <taxon>Chromera</taxon>
    </lineage>
</organism>
<dbReference type="GO" id="GO:0020037">
    <property type="term" value="F:heme binding"/>
    <property type="evidence" value="ECO:0007669"/>
    <property type="project" value="InterPro"/>
</dbReference>
<dbReference type="SUPFAM" id="SSF48264">
    <property type="entry name" value="Cytochrome P450"/>
    <property type="match status" value="1"/>
</dbReference>
<keyword evidence="5 7" id="KW-0408">Iron</keyword>